<dbReference type="PANTHER" id="PTHR43537">
    <property type="entry name" value="TRANSCRIPTIONAL REGULATOR, GNTR FAMILY"/>
    <property type="match status" value="1"/>
</dbReference>
<dbReference type="RefSeq" id="WP_282215434.1">
    <property type="nucleotide sequence ID" value="NZ_BAAAUN010000001.1"/>
</dbReference>
<proteinExistence type="predicted"/>
<sequence length="243" mass="26860">MAVIDDAVDRIRSLIIDGHLQPGDRLPQEGQLAETLGISRNSLREAIRVLEQMRVLTVRHGSGTYVSSLEPAQLLEGIAFAVEMMRDDTVRQVLEVRELLEPAAVRLAVQRMTPAKLADIRAAYERNSAQTEIEDLVRTDLEFHAAIVRAAENESLNSILDGLTSKTVRMRIWGGIVSDDAVHLTIDFHRKILEAIEAGDAHLAEATALLHVGAARAWLDAYLVEHERPRADPPTSRRAASTV</sequence>
<evidence type="ECO:0000259" key="4">
    <source>
        <dbReference type="PROSITE" id="PS50949"/>
    </source>
</evidence>
<keyword evidence="6" id="KW-1185">Reference proteome</keyword>
<dbReference type="Pfam" id="PF07729">
    <property type="entry name" value="FCD"/>
    <property type="match status" value="1"/>
</dbReference>
<organism evidence="5 6">
    <name type="scientific">Microbacterium luteolum</name>
    <name type="common">Aureobacterium luteolum</name>
    <dbReference type="NCBI Taxonomy" id="69367"/>
    <lineage>
        <taxon>Bacteria</taxon>
        <taxon>Bacillati</taxon>
        <taxon>Actinomycetota</taxon>
        <taxon>Actinomycetes</taxon>
        <taxon>Micrococcales</taxon>
        <taxon>Microbacteriaceae</taxon>
        <taxon>Microbacterium</taxon>
    </lineage>
</organism>
<evidence type="ECO:0000256" key="1">
    <source>
        <dbReference type="ARBA" id="ARBA00023015"/>
    </source>
</evidence>
<dbReference type="SMART" id="SM00345">
    <property type="entry name" value="HTH_GNTR"/>
    <property type="match status" value="1"/>
</dbReference>
<feature type="domain" description="HTH gntR-type" evidence="4">
    <location>
        <begin position="1"/>
        <end position="69"/>
    </location>
</feature>
<evidence type="ECO:0000313" key="5">
    <source>
        <dbReference type="EMBL" id="WDM45267.1"/>
    </source>
</evidence>
<dbReference type="InterPro" id="IPR011711">
    <property type="entry name" value="GntR_C"/>
</dbReference>
<dbReference type="InterPro" id="IPR000524">
    <property type="entry name" value="Tscrpt_reg_HTH_GntR"/>
</dbReference>
<dbReference type="CDD" id="cd07377">
    <property type="entry name" value="WHTH_GntR"/>
    <property type="match status" value="1"/>
</dbReference>
<reference evidence="5 6" key="1">
    <citation type="submission" date="2021-06" db="EMBL/GenBank/DDBJ databases">
        <title>Genome-based taxonomic framework of Microbacterium strains isolated from marine environment, the description of four new species and reclassification of four preexisting species.</title>
        <authorList>
            <person name="Lee S.D."/>
            <person name="Kim S.-M."/>
            <person name="Byeon Y.-S."/>
            <person name="Yang H.L."/>
            <person name="Kim I.S."/>
        </authorList>
    </citation>
    <scope>NUCLEOTIDE SEQUENCE [LARGE SCALE GENOMIC DNA]</scope>
    <source>
        <strain evidence="5 6">KACC 14465</strain>
    </source>
</reference>
<gene>
    <name evidence="5" type="ORF">KV395_19330</name>
</gene>
<dbReference type="PRINTS" id="PR00035">
    <property type="entry name" value="HTHGNTR"/>
</dbReference>
<dbReference type="InterPro" id="IPR008920">
    <property type="entry name" value="TF_FadR/GntR_C"/>
</dbReference>
<dbReference type="Pfam" id="PF00392">
    <property type="entry name" value="GntR"/>
    <property type="match status" value="1"/>
</dbReference>
<dbReference type="SUPFAM" id="SSF46785">
    <property type="entry name" value="Winged helix' DNA-binding domain"/>
    <property type="match status" value="1"/>
</dbReference>
<dbReference type="Proteomes" id="UP001215097">
    <property type="component" value="Chromosome"/>
</dbReference>
<dbReference type="Gene3D" id="1.20.120.530">
    <property type="entry name" value="GntR ligand-binding domain-like"/>
    <property type="match status" value="1"/>
</dbReference>
<dbReference type="PANTHER" id="PTHR43537:SF5">
    <property type="entry name" value="UXU OPERON TRANSCRIPTIONAL REGULATOR"/>
    <property type="match status" value="1"/>
</dbReference>
<dbReference type="SUPFAM" id="SSF48008">
    <property type="entry name" value="GntR ligand-binding domain-like"/>
    <property type="match status" value="1"/>
</dbReference>
<keyword evidence="2" id="KW-0238">DNA-binding</keyword>
<dbReference type="SMART" id="SM00895">
    <property type="entry name" value="FCD"/>
    <property type="match status" value="1"/>
</dbReference>
<keyword evidence="1" id="KW-0805">Transcription regulation</keyword>
<dbReference type="PROSITE" id="PS50949">
    <property type="entry name" value="HTH_GNTR"/>
    <property type="match status" value="1"/>
</dbReference>
<evidence type="ECO:0000256" key="3">
    <source>
        <dbReference type="ARBA" id="ARBA00023163"/>
    </source>
</evidence>
<evidence type="ECO:0000313" key="6">
    <source>
        <dbReference type="Proteomes" id="UP001215097"/>
    </source>
</evidence>
<dbReference type="Gene3D" id="1.10.10.10">
    <property type="entry name" value="Winged helix-like DNA-binding domain superfamily/Winged helix DNA-binding domain"/>
    <property type="match status" value="1"/>
</dbReference>
<dbReference type="InterPro" id="IPR036388">
    <property type="entry name" value="WH-like_DNA-bd_sf"/>
</dbReference>
<evidence type="ECO:0000256" key="2">
    <source>
        <dbReference type="ARBA" id="ARBA00023125"/>
    </source>
</evidence>
<dbReference type="InterPro" id="IPR036390">
    <property type="entry name" value="WH_DNA-bd_sf"/>
</dbReference>
<name>A0ABY7XTB5_MICLT</name>
<dbReference type="EMBL" id="CP078075">
    <property type="protein sequence ID" value="WDM45267.1"/>
    <property type="molecule type" value="Genomic_DNA"/>
</dbReference>
<protein>
    <submittedName>
        <fullName evidence="5">FadR family transcriptional regulator</fullName>
    </submittedName>
</protein>
<keyword evidence="3" id="KW-0804">Transcription</keyword>
<accession>A0ABY7XTB5</accession>